<evidence type="ECO:0000259" key="7">
    <source>
        <dbReference type="Pfam" id="PF08240"/>
    </source>
</evidence>
<dbReference type="Gene3D" id="3.40.50.720">
    <property type="entry name" value="NAD(P)-binding Rossmann-like Domain"/>
    <property type="match status" value="1"/>
</dbReference>
<dbReference type="InterPro" id="IPR036291">
    <property type="entry name" value="NAD(P)-bd_dom_sf"/>
</dbReference>
<comment type="similarity">
    <text evidence="2">Belongs to the zinc-containing alcohol dehydrogenase family.</text>
</comment>
<comment type="cofactor">
    <cofactor evidence="1">
        <name>Zn(2+)</name>
        <dbReference type="ChEBI" id="CHEBI:29105"/>
    </cofactor>
</comment>
<dbReference type="InterPro" id="IPR013154">
    <property type="entry name" value="ADH-like_N"/>
</dbReference>
<evidence type="ECO:0000256" key="1">
    <source>
        <dbReference type="ARBA" id="ARBA00001947"/>
    </source>
</evidence>
<sequence length="347" mass="38636">MKAGLVREHAEILVERAPRRYPELPLKEEPVEITEVPMPAVKEGQVLIEVEVCGVCYTDIDIIEGRVKCKLPIIPGHQIVGRVTEAGYSTEHLIGKRVGVAWIGKACGSCEFCKRGLENLCVDFKATGCDFDGGYAEYVAAFAGYVYELPESVEAEKLAPLLCAGSIGYRAYRLAEVFDGARVGLFGFGSSAHIVIQIIRRLHPSTEIYVFSRGAEHRELAKRLGADWVGHPSENPPRGLHIAIDFTPVGETVARALELLNKGGRLVINAIRKQTPVLLDYAKHLWEEKEVKSVANVAREDVKQFIEFYKRHRIETHVQIYKLSEANKALRDLKAARTRGAPVLKIR</sequence>
<dbReference type="Gene3D" id="3.90.180.10">
    <property type="entry name" value="Medium-chain alcohol dehydrogenases, catalytic domain"/>
    <property type="match status" value="1"/>
</dbReference>
<dbReference type="PANTHER" id="PTHR42940:SF8">
    <property type="entry name" value="VACUOLAR PROTEIN SORTING-ASSOCIATED PROTEIN 11"/>
    <property type="match status" value="1"/>
</dbReference>
<dbReference type="GO" id="GO:0004022">
    <property type="term" value="F:alcohol dehydrogenase (NAD+) activity"/>
    <property type="evidence" value="ECO:0007669"/>
    <property type="project" value="TreeGrafter"/>
</dbReference>
<feature type="domain" description="Alcohol dehydrogenase-like C-terminal" evidence="6">
    <location>
        <begin position="194"/>
        <end position="310"/>
    </location>
</feature>
<dbReference type="GO" id="GO:0005737">
    <property type="term" value="C:cytoplasm"/>
    <property type="evidence" value="ECO:0007669"/>
    <property type="project" value="TreeGrafter"/>
</dbReference>
<keyword evidence="3" id="KW-0479">Metal-binding</keyword>
<evidence type="ECO:0000256" key="4">
    <source>
        <dbReference type="ARBA" id="ARBA00022833"/>
    </source>
</evidence>
<dbReference type="InterPro" id="IPR014187">
    <property type="entry name" value="ADH_Zn_typ-2"/>
</dbReference>
<dbReference type="InterPro" id="IPR011032">
    <property type="entry name" value="GroES-like_sf"/>
</dbReference>
<organism evidence="8">
    <name type="scientific">Ignisphaera aggregans</name>
    <dbReference type="NCBI Taxonomy" id="334771"/>
    <lineage>
        <taxon>Archaea</taxon>
        <taxon>Thermoproteota</taxon>
        <taxon>Thermoprotei</taxon>
        <taxon>Desulfurococcales</taxon>
        <taxon>Desulfurococcaceae</taxon>
        <taxon>Ignisphaera</taxon>
    </lineage>
</organism>
<dbReference type="Pfam" id="PF08240">
    <property type="entry name" value="ADH_N"/>
    <property type="match status" value="1"/>
</dbReference>
<evidence type="ECO:0000256" key="2">
    <source>
        <dbReference type="ARBA" id="ARBA00008072"/>
    </source>
</evidence>
<feature type="domain" description="Alcohol dehydrogenase-like N-terminal" evidence="7">
    <location>
        <begin position="43"/>
        <end position="151"/>
    </location>
</feature>
<keyword evidence="4" id="KW-0862">Zinc</keyword>
<dbReference type="InterPro" id="IPR013149">
    <property type="entry name" value="ADH-like_C"/>
</dbReference>
<evidence type="ECO:0000256" key="5">
    <source>
        <dbReference type="ARBA" id="ARBA00023002"/>
    </source>
</evidence>
<evidence type="ECO:0000313" key="8">
    <source>
        <dbReference type="EMBL" id="HGI87656.1"/>
    </source>
</evidence>
<proteinExistence type="inferred from homology"/>
<name>A0A7C4BD57_9CREN</name>
<dbReference type="AlphaFoldDB" id="A0A7C4BD57"/>
<gene>
    <name evidence="8" type="ORF">ENV14_04610</name>
</gene>
<evidence type="ECO:0000256" key="3">
    <source>
        <dbReference type="ARBA" id="ARBA00022723"/>
    </source>
</evidence>
<dbReference type="EC" id="1.-.-.-" evidence="8"/>
<dbReference type="PANTHER" id="PTHR42940">
    <property type="entry name" value="ALCOHOL DEHYDROGENASE 1-RELATED"/>
    <property type="match status" value="1"/>
</dbReference>
<evidence type="ECO:0000259" key="6">
    <source>
        <dbReference type="Pfam" id="PF00107"/>
    </source>
</evidence>
<keyword evidence="5 8" id="KW-0560">Oxidoreductase</keyword>
<dbReference type="SUPFAM" id="SSF51735">
    <property type="entry name" value="NAD(P)-binding Rossmann-fold domains"/>
    <property type="match status" value="1"/>
</dbReference>
<reference evidence="8" key="1">
    <citation type="journal article" date="2020" name="mSystems">
        <title>Genome- and Community-Level Interaction Insights into Carbon Utilization and Element Cycling Functions of Hydrothermarchaeota in Hydrothermal Sediment.</title>
        <authorList>
            <person name="Zhou Z."/>
            <person name="Liu Y."/>
            <person name="Xu W."/>
            <person name="Pan J."/>
            <person name="Luo Z.H."/>
            <person name="Li M."/>
        </authorList>
    </citation>
    <scope>NUCLEOTIDE SEQUENCE [LARGE SCALE GENOMIC DNA]</scope>
    <source>
        <strain evidence="8">SpSt-732</strain>
    </source>
</reference>
<dbReference type="NCBIfam" id="TIGR02822">
    <property type="entry name" value="adh_fam_2"/>
    <property type="match status" value="1"/>
</dbReference>
<dbReference type="GO" id="GO:0046872">
    <property type="term" value="F:metal ion binding"/>
    <property type="evidence" value="ECO:0007669"/>
    <property type="project" value="UniProtKB-KW"/>
</dbReference>
<dbReference type="EMBL" id="DTFF01000041">
    <property type="protein sequence ID" value="HGI87656.1"/>
    <property type="molecule type" value="Genomic_DNA"/>
</dbReference>
<comment type="caution">
    <text evidence="8">The sequence shown here is derived from an EMBL/GenBank/DDBJ whole genome shotgun (WGS) entry which is preliminary data.</text>
</comment>
<dbReference type="SUPFAM" id="SSF50129">
    <property type="entry name" value="GroES-like"/>
    <property type="match status" value="1"/>
</dbReference>
<dbReference type="Pfam" id="PF00107">
    <property type="entry name" value="ADH_zinc_N"/>
    <property type="match status" value="1"/>
</dbReference>
<protein>
    <submittedName>
        <fullName evidence="8">Zinc-binding alcohol dehydrogenase family protein</fullName>
        <ecNumber evidence="8">1.-.-.-</ecNumber>
    </submittedName>
</protein>
<accession>A0A7C4BD57</accession>